<comment type="caution">
    <text evidence="1">The sequence shown here is derived from an EMBL/GenBank/DDBJ whole genome shotgun (WGS) entry which is preliminary data.</text>
</comment>
<dbReference type="Proteomes" id="UP000294614">
    <property type="component" value="Unassembled WGS sequence"/>
</dbReference>
<dbReference type="NCBIfam" id="TIGR04108">
    <property type="entry name" value="HutX"/>
    <property type="match status" value="1"/>
</dbReference>
<dbReference type="OrthoDB" id="9797247at2"/>
<proteinExistence type="predicted"/>
<dbReference type="InterPro" id="IPR010413">
    <property type="entry name" value="HutX-like"/>
</dbReference>
<dbReference type="InterPro" id="IPR053733">
    <property type="entry name" value="Heme_Transport_Util_sf"/>
</dbReference>
<evidence type="ECO:0000313" key="1">
    <source>
        <dbReference type="EMBL" id="TCK58477.1"/>
    </source>
</evidence>
<reference evidence="1 2" key="1">
    <citation type="submission" date="2019-03" db="EMBL/GenBank/DDBJ databases">
        <title>Genomic Encyclopedia of Type Strains, Phase IV (KMG-IV): sequencing the most valuable type-strain genomes for metagenomic binning, comparative biology and taxonomic classification.</title>
        <authorList>
            <person name="Goeker M."/>
        </authorList>
    </citation>
    <scope>NUCLEOTIDE SEQUENCE [LARGE SCALE GENOMIC DNA]</scope>
    <source>
        <strain evidence="1 2">DSM 24984</strain>
    </source>
</reference>
<protein>
    <submittedName>
        <fullName evidence="1">Heme utilization protein HuvX</fullName>
    </submittedName>
</protein>
<dbReference type="SUPFAM" id="SSF144064">
    <property type="entry name" value="Heme iron utilization protein-like"/>
    <property type="match status" value="1"/>
</dbReference>
<dbReference type="CDD" id="cd16829">
    <property type="entry name" value="ChuX_HutX-like"/>
    <property type="match status" value="1"/>
</dbReference>
<keyword evidence="2" id="KW-1185">Reference proteome</keyword>
<dbReference type="AlphaFoldDB" id="A0A4R1K3J8"/>
<sequence>MTAEIKQYLSEKKGVATIMAARALSVPEREIVRALDEESFEVSISKFNEVMDEISTWGEILMIVSNGSVIFEVNGELPKGKYSHGMFNLHSDTSPIGGHFMADKFDSIHFVSRPFMGKQSLSVQVYDKEGNASFKIHVGRDESYELKQDQVEKFNALKRSMMQ</sequence>
<dbReference type="EMBL" id="SMGG01000007">
    <property type="protein sequence ID" value="TCK58477.1"/>
    <property type="molecule type" value="Genomic_DNA"/>
</dbReference>
<accession>A0A4R1K3J8</accession>
<gene>
    <name evidence="1" type="ORF">C8D98_2681</name>
</gene>
<dbReference type="RefSeq" id="WP_132874642.1">
    <property type="nucleotide sequence ID" value="NZ_JBLJBI010000144.1"/>
</dbReference>
<dbReference type="PIRSF" id="PIRSF030840">
    <property type="entry name" value="DUF1008"/>
    <property type="match status" value="1"/>
</dbReference>
<dbReference type="Pfam" id="PF06228">
    <property type="entry name" value="ChuX_HutX"/>
    <property type="match status" value="1"/>
</dbReference>
<evidence type="ECO:0000313" key="2">
    <source>
        <dbReference type="Proteomes" id="UP000294614"/>
    </source>
</evidence>
<name>A0A4R1K3J8_9BACT</name>
<dbReference type="Gene3D" id="3.40.1570.10">
    <property type="entry name" value="HemS/ChuS/ChuX like domains"/>
    <property type="match status" value="1"/>
</dbReference>
<organism evidence="1 2">
    <name type="scientific">Seleniivibrio woodruffii</name>
    <dbReference type="NCBI Taxonomy" id="1078050"/>
    <lineage>
        <taxon>Bacteria</taxon>
        <taxon>Pseudomonadati</taxon>
        <taxon>Deferribacterota</taxon>
        <taxon>Deferribacteres</taxon>
        <taxon>Deferribacterales</taxon>
        <taxon>Geovibrionaceae</taxon>
        <taxon>Seleniivibrio</taxon>
    </lineage>
</organism>